<comment type="cofactor">
    <cofactor evidence="2">
        <name>Mn(2+)</name>
        <dbReference type="ChEBI" id="CHEBI:29035"/>
    </cofactor>
    <text evidence="2">The Mn(2+) ion enhances activity.</text>
</comment>
<gene>
    <name evidence="4" type="ORF">Cco03nite_27840</name>
</gene>
<evidence type="ECO:0000256" key="2">
    <source>
        <dbReference type="PIRSR" id="PIRSR005962-1"/>
    </source>
</evidence>
<name>A0A8J3KZ42_9ACTN</name>
<feature type="binding site" evidence="2">
    <location>
        <position position="154"/>
    </location>
    <ligand>
        <name>Mn(2+)</name>
        <dbReference type="ChEBI" id="CHEBI:29035"/>
        <label>2</label>
    </ligand>
</feature>
<feature type="binding site" evidence="2">
    <location>
        <position position="182"/>
    </location>
    <ligand>
        <name>Mn(2+)</name>
        <dbReference type="ChEBI" id="CHEBI:29035"/>
        <label>2</label>
    </ligand>
</feature>
<dbReference type="NCBIfam" id="TIGR01891">
    <property type="entry name" value="amidohydrolases"/>
    <property type="match status" value="1"/>
</dbReference>
<dbReference type="SUPFAM" id="SSF53187">
    <property type="entry name" value="Zn-dependent exopeptidases"/>
    <property type="match status" value="1"/>
</dbReference>
<dbReference type="Proteomes" id="UP000630887">
    <property type="component" value="Unassembled WGS sequence"/>
</dbReference>
<accession>A0A8J3KZ42</accession>
<dbReference type="Gene3D" id="3.30.70.360">
    <property type="match status" value="1"/>
</dbReference>
<feature type="binding site" evidence="2">
    <location>
        <position position="118"/>
    </location>
    <ligand>
        <name>Mn(2+)</name>
        <dbReference type="ChEBI" id="CHEBI:29035"/>
        <label>2</label>
    </ligand>
</feature>
<evidence type="ECO:0000256" key="1">
    <source>
        <dbReference type="ARBA" id="ARBA00022801"/>
    </source>
</evidence>
<dbReference type="FunFam" id="3.30.70.360:FF:000001">
    <property type="entry name" value="N-acetyldiaminopimelate deacetylase"/>
    <property type="match status" value="1"/>
</dbReference>
<dbReference type="InterPro" id="IPR036264">
    <property type="entry name" value="Bact_exopeptidase_dim_dom"/>
</dbReference>
<organism evidence="4 5">
    <name type="scientific">Catellatospora coxensis</name>
    <dbReference type="NCBI Taxonomy" id="310354"/>
    <lineage>
        <taxon>Bacteria</taxon>
        <taxon>Bacillati</taxon>
        <taxon>Actinomycetota</taxon>
        <taxon>Actinomycetes</taxon>
        <taxon>Micromonosporales</taxon>
        <taxon>Micromonosporaceae</taxon>
        <taxon>Catellatospora</taxon>
    </lineage>
</organism>
<proteinExistence type="predicted"/>
<dbReference type="PIRSF" id="PIRSF005962">
    <property type="entry name" value="Pept_M20D_amidohydro"/>
    <property type="match status" value="1"/>
</dbReference>
<keyword evidence="5" id="KW-1185">Reference proteome</keyword>
<feature type="binding site" evidence="2">
    <location>
        <position position="120"/>
    </location>
    <ligand>
        <name>Mn(2+)</name>
        <dbReference type="ChEBI" id="CHEBI:29035"/>
        <label>2</label>
    </ligand>
</feature>
<dbReference type="EMBL" id="BONI01000019">
    <property type="protein sequence ID" value="GIG06084.1"/>
    <property type="molecule type" value="Genomic_DNA"/>
</dbReference>
<dbReference type="GO" id="GO:0050118">
    <property type="term" value="F:N-acetyldiaminopimelate deacetylase activity"/>
    <property type="evidence" value="ECO:0007669"/>
    <property type="project" value="UniProtKB-ARBA"/>
</dbReference>
<keyword evidence="1" id="KW-0378">Hydrolase</keyword>
<dbReference type="RefSeq" id="WP_203692467.1">
    <property type="nucleotide sequence ID" value="NZ_BAAALC010000018.1"/>
</dbReference>
<protein>
    <submittedName>
        <fullName evidence="4">Amidohydrolase</fullName>
    </submittedName>
</protein>
<dbReference type="GO" id="GO:0019877">
    <property type="term" value="P:diaminopimelate biosynthetic process"/>
    <property type="evidence" value="ECO:0007669"/>
    <property type="project" value="UniProtKB-ARBA"/>
</dbReference>
<sequence>MSTLASPAAGTGGTAAEPGFRAAVQEHAADLIALRRQVHRRPEIGLHLPQTQAAVLAALDGLPLEITTGRSLSSVVAVLRGGRPGPVVLLRGDMDALPVTELTGLEYASEVAGAMHACGHDLHVAMLAGAARLLCEVRDRLPGSVIFMFQPGEEGPGGAEPMIAEGLLDAAGEHPVAAYCLHALSALEPFGRFSTRRGPMLAAADTLKVTVRGAGGHGSAPQFAKDPIPAACEMVTALQTFVTRGIDIFDPAVITVGTFHAGTVENVIPARAEFGATLRSFSPATRERVRQGVLDVVRGIAAAHGLTADADYVPGYPVTMNDGGEAEFAARTAVELFGEDRFAWTANPVAGAEDMSYVLERVPGAFVYLGACPPGLDPVTAPLNHAPEARYDDAVVPDGAVLLAELAWRRLSR</sequence>
<evidence type="ECO:0000259" key="3">
    <source>
        <dbReference type="Pfam" id="PF07687"/>
    </source>
</evidence>
<feature type="binding site" evidence="2">
    <location>
        <position position="385"/>
    </location>
    <ligand>
        <name>Mn(2+)</name>
        <dbReference type="ChEBI" id="CHEBI:29035"/>
        <label>2</label>
    </ligand>
</feature>
<dbReference type="GO" id="GO:0046872">
    <property type="term" value="F:metal ion binding"/>
    <property type="evidence" value="ECO:0007669"/>
    <property type="project" value="UniProtKB-KW"/>
</dbReference>
<dbReference type="Pfam" id="PF07687">
    <property type="entry name" value="M20_dimer"/>
    <property type="match status" value="1"/>
</dbReference>
<reference evidence="4 5" key="1">
    <citation type="submission" date="2021-01" db="EMBL/GenBank/DDBJ databases">
        <title>Whole genome shotgun sequence of Catellatospora coxensis NBRC 107359.</title>
        <authorList>
            <person name="Komaki H."/>
            <person name="Tamura T."/>
        </authorList>
    </citation>
    <scope>NUCLEOTIDE SEQUENCE [LARGE SCALE GENOMIC DNA]</scope>
    <source>
        <strain evidence="4 5">NBRC 107359</strain>
    </source>
</reference>
<comment type="caution">
    <text evidence="4">The sequence shown here is derived from an EMBL/GenBank/DDBJ whole genome shotgun (WGS) entry which is preliminary data.</text>
</comment>
<keyword evidence="2" id="KW-0479">Metal-binding</keyword>
<evidence type="ECO:0000313" key="5">
    <source>
        <dbReference type="Proteomes" id="UP000630887"/>
    </source>
</evidence>
<dbReference type="AlphaFoldDB" id="A0A8J3KZ42"/>
<dbReference type="InterPro" id="IPR017439">
    <property type="entry name" value="Amidohydrolase"/>
</dbReference>
<dbReference type="SUPFAM" id="SSF55031">
    <property type="entry name" value="Bacterial exopeptidase dimerisation domain"/>
    <property type="match status" value="1"/>
</dbReference>
<dbReference type="InterPro" id="IPR011650">
    <property type="entry name" value="Peptidase_M20_dimer"/>
</dbReference>
<dbReference type="CDD" id="cd03886">
    <property type="entry name" value="M20_Acy1"/>
    <property type="match status" value="1"/>
</dbReference>
<dbReference type="PANTHER" id="PTHR11014:SF63">
    <property type="entry name" value="METALLOPEPTIDASE, PUTATIVE (AFU_ORTHOLOGUE AFUA_6G09600)-RELATED"/>
    <property type="match status" value="1"/>
</dbReference>
<dbReference type="Gene3D" id="3.40.630.10">
    <property type="entry name" value="Zn peptidases"/>
    <property type="match status" value="1"/>
</dbReference>
<dbReference type="Pfam" id="PF01546">
    <property type="entry name" value="Peptidase_M20"/>
    <property type="match status" value="1"/>
</dbReference>
<evidence type="ECO:0000313" key="4">
    <source>
        <dbReference type="EMBL" id="GIG06084.1"/>
    </source>
</evidence>
<dbReference type="PANTHER" id="PTHR11014">
    <property type="entry name" value="PEPTIDASE M20 FAMILY MEMBER"/>
    <property type="match status" value="1"/>
</dbReference>
<dbReference type="InterPro" id="IPR002933">
    <property type="entry name" value="Peptidase_M20"/>
</dbReference>
<keyword evidence="2" id="KW-0464">Manganese</keyword>
<feature type="domain" description="Peptidase M20 dimerisation" evidence="3">
    <location>
        <begin position="206"/>
        <end position="298"/>
    </location>
</feature>